<dbReference type="InterPro" id="IPR001466">
    <property type="entry name" value="Beta-lactam-related"/>
</dbReference>
<dbReference type="PANTHER" id="PTHR43319">
    <property type="entry name" value="BETA-LACTAMASE-RELATED"/>
    <property type="match status" value="1"/>
</dbReference>
<protein>
    <submittedName>
        <fullName evidence="2">Beta-lactamase</fullName>
    </submittedName>
</protein>
<comment type="caution">
    <text evidence="2">The sequence shown here is derived from an EMBL/GenBank/DDBJ whole genome shotgun (WGS) entry which is preliminary data.</text>
</comment>
<dbReference type="PANTHER" id="PTHR43319:SF3">
    <property type="entry name" value="BETA-LACTAMASE-RELATED DOMAIN-CONTAINING PROTEIN"/>
    <property type="match status" value="1"/>
</dbReference>
<organism evidence="2 3">
    <name type="scientific">Pluralibacter gergoviae</name>
    <name type="common">Enterobacter gergoviae</name>
    <dbReference type="NCBI Taxonomy" id="61647"/>
    <lineage>
        <taxon>Bacteria</taxon>
        <taxon>Pseudomonadati</taxon>
        <taxon>Pseudomonadota</taxon>
        <taxon>Gammaproteobacteria</taxon>
        <taxon>Enterobacterales</taxon>
        <taxon>Enterobacteriaceae</taxon>
        <taxon>Pluralibacter</taxon>
    </lineage>
</organism>
<name>A0A0J5KAC5_PLUGE</name>
<dbReference type="RefSeq" id="WP_048281209.1">
    <property type="nucleotide sequence ID" value="NZ_LDZF01000072.1"/>
</dbReference>
<dbReference type="SUPFAM" id="SSF56601">
    <property type="entry name" value="beta-lactamase/transpeptidase-like"/>
    <property type="match status" value="1"/>
</dbReference>
<dbReference type="AlphaFoldDB" id="A0A0J5KAC5"/>
<feature type="domain" description="Beta-lactamase-related" evidence="1">
    <location>
        <begin position="28"/>
        <end position="361"/>
    </location>
</feature>
<evidence type="ECO:0000313" key="2">
    <source>
        <dbReference type="EMBL" id="KMK03420.1"/>
    </source>
</evidence>
<dbReference type="PATRIC" id="fig|61647.15.peg.5178"/>
<sequence>MNSESTIHGNVAPGFERVKEEFAAVAAAEGGSLSAQLAAYHNGKLVVDLWTGPEIQGDSLLGAYSASKGAGALIVALLTQERILNLEEKVSHYWPEFAVNGKAHITLRELMSHRAGLVGSDEGFTIEQLADDRYVAARLGAQRPYWQPGSAFGYHALVMGALENEVVYRATGKTVQEIFSERVRIPYNIDFYLGLTEALDSRYLHSRPHISTPERVALLAARATAPDSITGVAFNRHHPQNPAVWELTNLDIVRRSGTVSFGGVASARGLAKMYAVSITSVDNKAPLLNPETVSSFSQIQSIGHDVVLKDFKAFAVGFHATSEYYPSLGQGAFGHSGAGGQQAFADPRNGLAYGYTRRQFPFPNAQAPENDHLVKALYAAIGQ</sequence>
<accession>A0A0J5KAC5</accession>
<dbReference type="InterPro" id="IPR012338">
    <property type="entry name" value="Beta-lactam/transpept-like"/>
</dbReference>
<dbReference type="InterPro" id="IPR052907">
    <property type="entry name" value="Beta-lactamase/esterase"/>
</dbReference>
<evidence type="ECO:0000313" key="3">
    <source>
        <dbReference type="Proteomes" id="UP000036196"/>
    </source>
</evidence>
<reference evidence="2 3" key="1">
    <citation type="submission" date="2015-05" db="EMBL/GenBank/DDBJ databases">
        <title>Genome sequences of Pluralibacter gergoviae.</title>
        <authorList>
            <person name="Greninger A.L."/>
            <person name="Miller S."/>
        </authorList>
    </citation>
    <scope>NUCLEOTIDE SEQUENCE [LARGE SCALE GENOMIC DNA]</scope>
    <source>
        <strain evidence="2 3">JS81F13</strain>
    </source>
</reference>
<dbReference type="Proteomes" id="UP000036196">
    <property type="component" value="Unassembled WGS sequence"/>
</dbReference>
<keyword evidence="3" id="KW-1185">Reference proteome</keyword>
<proteinExistence type="predicted"/>
<dbReference type="Pfam" id="PF00144">
    <property type="entry name" value="Beta-lactamase"/>
    <property type="match status" value="1"/>
</dbReference>
<evidence type="ECO:0000259" key="1">
    <source>
        <dbReference type="Pfam" id="PF00144"/>
    </source>
</evidence>
<dbReference type="EMBL" id="LDZF01000072">
    <property type="protein sequence ID" value="KMK03420.1"/>
    <property type="molecule type" value="Genomic_DNA"/>
</dbReference>
<dbReference type="Gene3D" id="3.40.710.10">
    <property type="entry name" value="DD-peptidase/beta-lactamase superfamily"/>
    <property type="match status" value="1"/>
</dbReference>
<gene>
    <name evidence="2" type="ORF">ABW06_25795</name>
</gene>